<dbReference type="Proteomes" id="UP001568358">
    <property type="component" value="Unassembled WGS sequence"/>
</dbReference>
<sequence length="175" mass="18809">MAVAENVLKSANLFVGGYGFAGNLKEVKLPELSIKLEQFRAGGMDAPISLDKGMEELVVTFSTTKHCVETLNLFGVSKDGGVPLIVKGSLESYDGTITPVTVNMTGKVVKIAPGAWSEGGESSTEYTVNLSYYKYTQDGKEVHEIDVLNMKRIINGVDQLAQHRANLGLVAQQNG</sequence>
<proteinExistence type="predicted"/>
<comment type="caution">
    <text evidence="1">The sequence shown here is derived from an EMBL/GenBank/DDBJ whole genome shotgun (WGS) entry which is preliminary data.</text>
</comment>
<keyword evidence="2" id="KW-1185">Reference proteome</keyword>
<dbReference type="EMBL" id="JBFSOO010000003">
    <property type="protein sequence ID" value="MEZ6852790.1"/>
    <property type="molecule type" value="Genomic_DNA"/>
</dbReference>
<organism evidence="1 2">
    <name type="scientific">Halodesulfovibrio aestuarii</name>
    <dbReference type="NCBI Taxonomy" id="126333"/>
    <lineage>
        <taxon>Bacteria</taxon>
        <taxon>Pseudomonadati</taxon>
        <taxon>Thermodesulfobacteriota</taxon>
        <taxon>Desulfovibrionia</taxon>
        <taxon>Desulfovibrionales</taxon>
        <taxon>Desulfovibrionaceae</taxon>
        <taxon>Halodesulfovibrio</taxon>
    </lineage>
</organism>
<accession>A0ABV4JPW9</accession>
<evidence type="ECO:0000313" key="1">
    <source>
        <dbReference type="EMBL" id="MEZ6852790.1"/>
    </source>
</evidence>
<dbReference type="InterPro" id="IPR006498">
    <property type="entry name" value="Tail_tube"/>
</dbReference>
<name>A0ABV4JPW9_9BACT</name>
<dbReference type="NCBIfam" id="TIGR01611">
    <property type="entry name" value="tail_tube"/>
    <property type="match status" value="1"/>
</dbReference>
<reference evidence="1 2" key="1">
    <citation type="submission" date="2024-07" db="EMBL/GenBank/DDBJ databases">
        <title>Active virus-host system and metabolic interactions in a Lokiarchaeon culture.</title>
        <authorList>
            <person name="Ponce Toledo R.I."/>
            <person name="Rodrigues Oliveira T."/>
            <person name="Schleper C."/>
        </authorList>
    </citation>
    <scope>NUCLEOTIDE SEQUENCE [LARGE SCALE GENOMIC DNA]</scope>
    <source>
        <strain evidence="1 2">B35</strain>
    </source>
</reference>
<protein>
    <submittedName>
        <fullName evidence="1">Phage major tail tube protein</fullName>
    </submittedName>
</protein>
<dbReference type="RefSeq" id="WP_371150056.1">
    <property type="nucleotide sequence ID" value="NZ_JBFSOO010000003.1"/>
</dbReference>
<gene>
    <name evidence="1" type="ORF">AB2Z07_04465</name>
</gene>
<evidence type="ECO:0000313" key="2">
    <source>
        <dbReference type="Proteomes" id="UP001568358"/>
    </source>
</evidence>
<dbReference type="Pfam" id="PF04985">
    <property type="entry name" value="Phage_tube"/>
    <property type="match status" value="1"/>
</dbReference>